<evidence type="ECO:0000259" key="4">
    <source>
        <dbReference type="SMART" id="SM00998"/>
    </source>
</evidence>
<dbReference type="EMBL" id="CP123443">
    <property type="protein sequence ID" value="WGK70207.1"/>
    <property type="molecule type" value="Genomic_DNA"/>
</dbReference>
<dbReference type="InterPro" id="IPR024083">
    <property type="entry name" value="Fumarase/histidase_N"/>
</dbReference>
<name>A0ABY8MJQ8_9SPIO</name>
<evidence type="ECO:0000256" key="2">
    <source>
        <dbReference type="ARBA" id="ARBA00023239"/>
    </source>
</evidence>
<dbReference type="InterPro" id="IPR022761">
    <property type="entry name" value="Fumarate_lyase_N"/>
</dbReference>
<dbReference type="Gene3D" id="1.10.275.10">
    <property type="entry name" value="Fumarase/aspartase (N-terminal domain)"/>
    <property type="match status" value="1"/>
</dbReference>
<comment type="function">
    <text evidence="3">Catalyzes two reactions in de novo purine nucleotide biosynthesis. Catalyzes the breakdown of 5-aminoimidazole- (N-succinylocarboxamide) ribotide (SAICAR or 2-[5-amino-1-(5-phospho-beta-D-ribosyl)imidazole-4-carboxamido]succinate) to 5-aminoimidazole-4-carboxamide ribotide (AICAR or 5-amino-1-(5-phospho-beta-D-ribosyl)imidazole-4-carboxamide) and fumarate, and of adenylosuccinate (ADS or N(6)-(1,2-dicarboxyethyl)-AMP) to adenosine monophosphate (AMP) and fumarate.</text>
</comment>
<feature type="domain" description="Adenylosuccinate lyase C-terminal" evidence="4">
    <location>
        <begin position="372"/>
        <end position="456"/>
    </location>
</feature>
<dbReference type="PROSITE" id="PS00163">
    <property type="entry name" value="FUMARATE_LYASES"/>
    <property type="match status" value="1"/>
</dbReference>
<dbReference type="Pfam" id="PF00206">
    <property type="entry name" value="Lyase_1"/>
    <property type="match status" value="1"/>
</dbReference>
<dbReference type="PRINTS" id="PR00145">
    <property type="entry name" value="ARGSUCLYASE"/>
</dbReference>
<evidence type="ECO:0000313" key="5">
    <source>
        <dbReference type="EMBL" id="WGK70207.1"/>
    </source>
</evidence>
<dbReference type="RefSeq" id="WP_326928415.1">
    <property type="nucleotide sequence ID" value="NZ_CP123443.1"/>
</dbReference>
<keyword evidence="6" id="KW-1185">Reference proteome</keyword>
<gene>
    <name evidence="5" type="ORF">P0082_04925</name>
</gene>
<dbReference type="Proteomes" id="UP001228690">
    <property type="component" value="Chromosome"/>
</dbReference>
<dbReference type="InterPro" id="IPR019468">
    <property type="entry name" value="AdenyloSucc_lyase_C"/>
</dbReference>
<dbReference type="Pfam" id="PF08328">
    <property type="entry name" value="ASL_C"/>
    <property type="match status" value="1"/>
</dbReference>
<dbReference type="PANTHER" id="PTHR43172">
    <property type="entry name" value="ADENYLOSUCCINATE LYASE"/>
    <property type="match status" value="1"/>
</dbReference>
<dbReference type="Gene3D" id="1.20.200.10">
    <property type="entry name" value="Fumarase/aspartase (Central domain)"/>
    <property type="match status" value="1"/>
</dbReference>
<dbReference type="PANTHER" id="PTHR43172:SF1">
    <property type="entry name" value="ADENYLOSUCCINATE LYASE"/>
    <property type="match status" value="1"/>
</dbReference>
<dbReference type="CDD" id="cd01595">
    <property type="entry name" value="Adenylsuccinate_lyase_like"/>
    <property type="match status" value="1"/>
</dbReference>
<protein>
    <submittedName>
        <fullName evidence="5">Lyase family protein</fullName>
    </submittedName>
</protein>
<dbReference type="SUPFAM" id="SSF48557">
    <property type="entry name" value="L-aspartase-like"/>
    <property type="match status" value="1"/>
</dbReference>
<reference evidence="5 6" key="1">
    <citation type="submission" date="2023-04" db="EMBL/GenBank/DDBJ databases">
        <title>Spirochaete genome identified in red abalone sample constitutes a novel genus.</title>
        <authorList>
            <person name="Sharma S.P."/>
            <person name="Purcell C.M."/>
            <person name="Hyde J.R."/>
            <person name="Severin A.J."/>
        </authorList>
    </citation>
    <scope>NUCLEOTIDE SEQUENCE [LARGE SCALE GENOMIC DNA]</scope>
    <source>
        <strain evidence="5 6">SP-2023</strain>
    </source>
</reference>
<dbReference type="InterPro" id="IPR020557">
    <property type="entry name" value="Fumarate_lyase_CS"/>
</dbReference>
<dbReference type="InterPro" id="IPR000362">
    <property type="entry name" value="Fumarate_lyase_fam"/>
</dbReference>
<sequence length="470" mass="53448">MNVDLFSNLSPIDHRYRNTYPELHENLGRYLDERAAIRYQIQAELALLKAHMLRQGKELSTIEHELAGIEIDPEEVYREEEKTRHNIRALVNVLVEKVPEAYRRYVHLGATSMDIVDTANAMRLRDAMQQVVLPQLGRLQNSLIVLAENEAATPQVGRTHGQFAVPVTFGFAIASYVSRLGQSLEALSRLSADLRGKLAGAVGAYNALSLITDRPREMERQYLDLLGLSAAEYSSQIVMPEYQLRLLLELNTAFGIIANLADDLRHLQRSEIDEVREYFSPTQVGSSTMPQKRNPWNCEHVKSLWKTFSPRIMSFYMDQISEHQRDLSNSASARFVADFVAGFSFAAERMHSIVSKLGVSRKHLQHNLKRLGDLVLAEPLYILLSLGGVRDAHEVVRRLTLQREESGRPLPELLSEEPELQKVVQVQLAKVGYDASFLSSPEQYLGRSEQRTQELCRQYRTRLQQLGLAQ</sequence>
<accession>A0ABY8MJQ8</accession>
<proteinExistence type="predicted"/>
<dbReference type="Gene3D" id="1.10.40.30">
    <property type="entry name" value="Fumarase/aspartase (C-terminal domain)"/>
    <property type="match status" value="1"/>
</dbReference>
<dbReference type="SMART" id="SM00998">
    <property type="entry name" value="ADSL_C"/>
    <property type="match status" value="1"/>
</dbReference>
<evidence type="ECO:0000256" key="3">
    <source>
        <dbReference type="ARBA" id="ARBA00025012"/>
    </source>
</evidence>
<evidence type="ECO:0000313" key="6">
    <source>
        <dbReference type="Proteomes" id="UP001228690"/>
    </source>
</evidence>
<dbReference type="InterPro" id="IPR013539">
    <property type="entry name" value="PurB_C"/>
</dbReference>
<keyword evidence="1" id="KW-0658">Purine biosynthesis</keyword>
<evidence type="ECO:0000256" key="1">
    <source>
        <dbReference type="ARBA" id="ARBA00022755"/>
    </source>
</evidence>
<dbReference type="GO" id="GO:0016829">
    <property type="term" value="F:lyase activity"/>
    <property type="evidence" value="ECO:0007669"/>
    <property type="project" value="UniProtKB-KW"/>
</dbReference>
<dbReference type="PRINTS" id="PR00149">
    <property type="entry name" value="FUMRATELYASE"/>
</dbReference>
<organism evidence="5 6">
    <name type="scientific">Candidatus Haliotispira prima</name>
    <dbReference type="NCBI Taxonomy" id="3034016"/>
    <lineage>
        <taxon>Bacteria</taxon>
        <taxon>Pseudomonadati</taxon>
        <taxon>Spirochaetota</taxon>
        <taxon>Spirochaetia</taxon>
        <taxon>Spirochaetales</taxon>
        <taxon>Spirochaetaceae</taxon>
        <taxon>Candidatus Haliotispira</taxon>
    </lineage>
</organism>
<dbReference type="InterPro" id="IPR008948">
    <property type="entry name" value="L-Aspartase-like"/>
</dbReference>
<keyword evidence="2 5" id="KW-0456">Lyase</keyword>